<dbReference type="GO" id="GO:0016755">
    <property type="term" value="F:aminoacyltransferase activity"/>
    <property type="evidence" value="ECO:0007669"/>
    <property type="project" value="InterPro"/>
</dbReference>
<keyword evidence="2 8" id="KW-0808">Transferase</keyword>
<organism evidence="8 9">
    <name type="scientific">Aerococcus christensenii</name>
    <dbReference type="NCBI Taxonomy" id="87541"/>
    <lineage>
        <taxon>Bacteria</taxon>
        <taxon>Bacillati</taxon>
        <taxon>Bacillota</taxon>
        <taxon>Bacilli</taxon>
        <taxon>Lactobacillales</taxon>
        <taxon>Aerococcaceae</taxon>
        <taxon>Aerococcus</taxon>
    </lineage>
</organism>
<proteinExistence type="inferred from homology"/>
<dbReference type="EMBL" id="LSCQ01000046">
    <property type="protein sequence ID" value="KXB36231.1"/>
    <property type="molecule type" value="Genomic_DNA"/>
</dbReference>
<dbReference type="RefSeq" id="WP_060936880.1">
    <property type="nucleotide sequence ID" value="NZ_JASOZP010000004.1"/>
</dbReference>
<dbReference type="AlphaFoldDB" id="A0A133XZ47"/>
<evidence type="ECO:0000313" key="9">
    <source>
        <dbReference type="Proteomes" id="UP000070422"/>
    </source>
</evidence>
<keyword evidence="5 8" id="KW-0012">Acyltransferase</keyword>
<gene>
    <name evidence="8" type="ORF">HMPREF3187_01004</name>
</gene>
<dbReference type="InterPro" id="IPR050644">
    <property type="entry name" value="PG_Glycine_Bridge_Synth"/>
</dbReference>
<evidence type="ECO:0000256" key="1">
    <source>
        <dbReference type="ARBA" id="ARBA00009943"/>
    </source>
</evidence>
<keyword evidence="4" id="KW-0573">Peptidoglycan synthesis</keyword>
<dbReference type="PANTHER" id="PTHR36174">
    <property type="entry name" value="LIPID II:GLYCINE GLYCYLTRANSFERASE"/>
    <property type="match status" value="1"/>
</dbReference>
<keyword evidence="3" id="KW-0133">Cell shape</keyword>
<dbReference type="STRING" id="87541.AWM71_03060"/>
<dbReference type="SUPFAM" id="SSF55729">
    <property type="entry name" value="Acyl-CoA N-acyltransferases (Nat)"/>
    <property type="match status" value="2"/>
</dbReference>
<comment type="similarity">
    <text evidence="1">Belongs to the FemABX family.</text>
</comment>
<evidence type="ECO:0000256" key="5">
    <source>
        <dbReference type="ARBA" id="ARBA00023315"/>
    </source>
</evidence>
<evidence type="ECO:0000256" key="4">
    <source>
        <dbReference type="ARBA" id="ARBA00022984"/>
    </source>
</evidence>
<feature type="region of interest" description="Disordered" evidence="7">
    <location>
        <begin position="261"/>
        <end position="281"/>
    </location>
</feature>
<protein>
    <submittedName>
        <fullName evidence="8">Putative aminoacyltransferase FemX</fullName>
    </submittedName>
</protein>
<comment type="caution">
    <text evidence="8">The sequence shown here is derived from an EMBL/GenBank/DDBJ whole genome shotgun (WGS) entry which is preliminary data.</text>
</comment>
<dbReference type="InterPro" id="IPR016181">
    <property type="entry name" value="Acyl_CoA_acyltransferase"/>
</dbReference>
<dbReference type="InterPro" id="IPR003447">
    <property type="entry name" value="FEMABX"/>
</dbReference>
<dbReference type="PROSITE" id="PS51191">
    <property type="entry name" value="FEMABX"/>
    <property type="match status" value="1"/>
</dbReference>
<dbReference type="PATRIC" id="fig|87541.4.peg.995"/>
<evidence type="ECO:0000256" key="6">
    <source>
        <dbReference type="ARBA" id="ARBA00023316"/>
    </source>
</evidence>
<dbReference type="Proteomes" id="UP000070422">
    <property type="component" value="Unassembled WGS sequence"/>
</dbReference>
<keyword evidence="6" id="KW-0961">Cell wall biogenesis/degradation</keyword>
<accession>A0A133XZ47</accession>
<dbReference type="OrthoDB" id="2173585at2"/>
<dbReference type="Pfam" id="PF02388">
    <property type="entry name" value="FemAB"/>
    <property type="match status" value="1"/>
</dbReference>
<evidence type="ECO:0000256" key="2">
    <source>
        <dbReference type="ARBA" id="ARBA00022679"/>
    </source>
</evidence>
<reference evidence="8 9" key="1">
    <citation type="submission" date="2016-01" db="EMBL/GenBank/DDBJ databases">
        <authorList>
            <person name="Oliw E.H."/>
        </authorList>
    </citation>
    <scope>NUCLEOTIDE SEQUENCE [LARGE SCALE GENOMIC DNA]</scope>
    <source>
        <strain evidence="8 9">KA00635</strain>
    </source>
</reference>
<feature type="compositionally biased region" description="Basic and acidic residues" evidence="7">
    <location>
        <begin position="261"/>
        <end position="278"/>
    </location>
</feature>
<dbReference type="PANTHER" id="PTHR36174:SF1">
    <property type="entry name" value="LIPID II:GLYCINE GLYCYLTRANSFERASE"/>
    <property type="match status" value="1"/>
</dbReference>
<evidence type="ECO:0000256" key="7">
    <source>
        <dbReference type="SAM" id="MobiDB-lite"/>
    </source>
</evidence>
<dbReference type="GO" id="GO:0008360">
    <property type="term" value="P:regulation of cell shape"/>
    <property type="evidence" value="ECO:0007669"/>
    <property type="project" value="UniProtKB-KW"/>
</dbReference>
<evidence type="ECO:0000313" key="8">
    <source>
        <dbReference type="EMBL" id="KXB36231.1"/>
    </source>
</evidence>
<sequence length="418" mass="48027">MTTSYHSVSLTDEEHNHFVENHPNGDLLQLTDWAQAKAFTGWHYKKIAIADCKEQVQGVSLLLFKAIKGTPWTFAYASKGFVVDYNNHEAVIALRNAAIEVAKEEKAIYLKIDPDLQREGSENILKFLTSIGFHHTGFKDGMNEQYIQPRQTMYTPIDKNDDDLLASYDTKARNLVRKALKSGLETQKASGESLDVFAQLMQTTGERDGFATRDITYFQSIYEKLHPNGHMDYFLIRLMPNQMAQKAEEELASIQKDLEKVSQKKDSKKKENQLKELSTRQNKTKQLIADAHDLQEKYPEGLPLSGALLGFCGQKCYYLYAASSNAYRTLNPNYQLQYDMMRYARNKGAKTYDFGGVSVNPSPDSPYLGLWLFKKMWGTKVSDKIGEFDYVLNKPLYFLMTFAFPRIRHFKQHLYSKK</sequence>
<dbReference type="GO" id="GO:0071555">
    <property type="term" value="P:cell wall organization"/>
    <property type="evidence" value="ECO:0007669"/>
    <property type="project" value="UniProtKB-KW"/>
</dbReference>
<name>A0A133XZ47_9LACT</name>
<dbReference type="GO" id="GO:0009252">
    <property type="term" value="P:peptidoglycan biosynthetic process"/>
    <property type="evidence" value="ECO:0007669"/>
    <property type="project" value="UniProtKB-KW"/>
</dbReference>
<dbReference type="Gene3D" id="1.20.58.90">
    <property type="match status" value="1"/>
</dbReference>
<evidence type="ECO:0000256" key="3">
    <source>
        <dbReference type="ARBA" id="ARBA00022960"/>
    </source>
</evidence>
<dbReference type="Gene3D" id="3.40.630.30">
    <property type="match status" value="2"/>
</dbReference>